<proteinExistence type="predicted"/>
<name>A0A401FPG2_9LACO</name>
<comment type="caution">
    <text evidence="1">The sequence shown here is derived from an EMBL/GenBank/DDBJ whole genome shotgun (WGS) entry which is preliminary data.</text>
</comment>
<protein>
    <submittedName>
        <fullName evidence="1">Uncharacterized protein</fullName>
    </submittedName>
</protein>
<evidence type="ECO:0000313" key="2">
    <source>
        <dbReference type="Proteomes" id="UP000286974"/>
    </source>
</evidence>
<organism evidence="1 2">
    <name type="scientific">Lentilactobacillus kosonis</name>
    <dbReference type="NCBI Taxonomy" id="2810561"/>
    <lineage>
        <taxon>Bacteria</taxon>
        <taxon>Bacillati</taxon>
        <taxon>Bacillota</taxon>
        <taxon>Bacilli</taxon>
        <taxon>Lactobacillales</taxon>
        <taxon>Lactobacillaceae</taxon>
        <taxon>Lentilactobacillus</taxon>
    </lineage>
</organism>
<sequence>MVKQDKKNSDTIDNFYHDALQIVANHIKAFYLQYADDTGLSLSQVTKQVNSWDKSQFEHAINELMGNMLPDNELDQRLAVAYVEAQGNRRALMGAIIGASMDIATTKTKKFALEELDRQYAEGYNVKQYNHMTKNQVPQDVKQHDDFQDRLWVHNDLAKSNMQKTLNQALRSELDKGQLKQLLKIIAQDGVREDRNLATDLNKALSGVHVLVKDESILNSNAGYEKANAENPMPGFDYGLFCTQEDDNVCKICAPLDRRVFFGVIAQCQY</sequence>
<evidence type="ECO:0000313" key="1">
    <source>
        <dbReference type="EMBL" id="GAY74270.1"/>
    </source>
</evidence>
<gene>
    <name evidence="1" type="ORF">NBRC111893_2416</name>
</gene>
<accession>A0A401FPG2</accession>
<dbReference type="EMBL" id="BEXA01000008">
    <property type="protein sequence ID" value="GAY74270.1"/>
    <property type="molecule type" value="Genomic_DNA"/>
</dbReference>
<keyword evidence="2" id="KW-1185">Reference proteome</keyword>
<reference evidence="1 2" key="1">
    <citation type="submission" date="2017-11" db="EMBL/GenBank/DDBJ databases">
        <title>Draft Genome Sequence of Lactobacillus curieae NBRC 111893 isolated from Koso, a Japanese sugar-Vegetable Fermented Beverage.</title>
        <authorList>
            <person name="Chiou T.Y."/>
            <person name="Oshima K."/>
            <person name="Suda W."/>
            <person name="Hattori M."/>
            <person name="Takahashi T."/>
        </authorList>
    </citation>
    <scope>NUCLEOTIDE SEQUENCE [LARGE SCALE GENOMIC DNA]</scope>
    <source>
        <strain evidence="1 2">NBRC111893</strain>
    </source>
</reference>
<dbReference type="Proteomes" id="UP000286974">
    <property type="component" value="Unassembled WGS sequence"/>
</dbReference>
<dbReference type="AlphaFoldDB" id="A0A401FPG2"/>